<reference evidence="1" key="1">
    <citation type="submission" date="2022-07" db="EMBL/GenBank/DDBJ databases">
        <title>Genome analysis of Parmales, a sister group of diatoms, reveals the evolutionary specialization of diatoms from phago-mixotrophs to photoautotrophs.</title>
        <authorList>
            <person name="Ban H."/>
            <person name="Sato S."/>
            <person name="Yoshikawa S."/>
            <person name="Kazumasa Y."/>
            <person name="Nakamura Y."/>
            <person name="Ichinomiya M."/>
            <person name="Saitoh K."/>
            <person name="Sato N."/>
            <person name="Blanc-Mathieu R."/>
            <person name="Endo H."/>
            <person name="Kuwata A."/>
            <person name="Ogata H."/>
        </authorList>
    </citation>
    <scope>NUCLEOTIDE SEQUENCE</scope>
</reference>
<dbReference type="EMBL" id="BRXZ01004224">
    <property type="protein sequence ID" value="GMH70879.1"/>
    <property type="molecule type" value="Genomic_DNA"/>
</dbReference>
<organism evidence="1 2">
    <name type="scientific">Triparma retinervis</name>
    <dbReference type="NCBI Taxonomy" id="2557542"/>
    <lineage>
        <taxon>Eukaryota</taxon>
        <taxon>Sar</taxon>
        <taxon>Stramenopiles</taxon>
        <taxon>Ochrophyta</taxon>
        <taxon>Bolidophyceae</taxon>
        <taxon>Parmales</taxon>
        <taxon>Triparmaceae</taxon>
        <taxon>Triparma</taxon>
    </lineage>
</organism>
<evidence type="ECO:0000313" key="2">
    <source>
        <dbReference type="Proteomes" id="UP001165082"/>
    </source>
</evidence>
<name>A0A9W7E772_9STRA</name>
<gene>
    <name evidence="1" type="ORF">TrRE_jg12498</name>
</gene>
<comment type="caution">
    <text evidence="1">The sequence shown here is derived from an EMBL/GenBank/DDBJ whole genome shotgun (WGS) entry which is preliminary data.</text>
</comment>
<dbReference type="Proteomes" id="UP001165082">
    <property type="component" value="Unassembled WGS sequence"/>
</dbReference>
<protein>
    <submittedName>
        <fullName evidence="1">Uncharacterized protein</fullName>
    </submittedName>
</protein>
<proteinExistence type="predicted"/>
<dbReference type="AlphaFoldDB" id="A0A9W7E772"/>
<dbReference type="InterPro" id="IPR029063">
    <property type="entry name" value="SAM-dependent_MTases_sf"/>
</dbReference>
<dbReference type="OrthoDB" id="8300214at2759"/>
<sequence>TLTSSPRTPSELKTGIASFYDKSTLLWESVWGEHLHHGYYVPPDRTDHRQAQVDMIDELLKWGYGTK</sequence>
<accession>A0A9W7E772</accession>
<evidence type="ECO:0000313" key="1">
    <source>
        <dbReference type="EMBL" id="GMH70879.1"/>
    </source>
</evidence>
<dbReference type="Gene3D" id="3.40.50.150">
    <property type="entry name" value="Vaccinia Virus protein VP39"/>
    <property type="match status" value="1"/>
</dbReference>
<feature type="non-terminal residue" evidence="1">
    <location>
        <position position="67"/>
    </location>
</feature>
<keyword evidence="2" id="KW-1185">Reference proteome</keyword>
<feature type="non-terminal residue" evidence="1">
    <location>
        <position position="1"/>
    </location>
</feature>